<dbReference type="SUPFAM" id="SSF52540">
    <property type="entry name" value="P-loop containing nucleoside triphosphate hydrolases"/>
    <property type="match status" value="1"/>
</dbReference>
<dbReference type="CDD" id="cd23767">
    <property type="entry name" value="IQCD"/>
    <property type="match status" value="1"/>
</dbReference>
<keyword evidence="5 9" id="KW-0067">ATP-binding</keyword>
<dbReference type="SMART" id="SM00015">
    <property type="entry name" value="IQ"/>
    <property type="match status" value="2"/>
</dbReference>
<name>A7RSH2_NEMVE</name>
<dbReference type="GO" id="GO:0006897">
    <property type="term" value="P:endocytosis"/>
    <property type="evidence" value="ECO:0000318"/>
    <property type="project" value="GO_Central"/>
</dbReference>
<dbReference type="GO" id="GO:0005737">
    <property type="term" value="C:cytoplasm"/>
    <property type="evidence" value="ECO:0000318"/>
    <property type="project" value="GO_Central"/>
</dbReference>
<keyword evidence="12" id="KW-1185">Reference proteome</keyword>
<dbReference type="Gene3D" id="6.20.240.20">
    <property type="match status" value="1"/>
</dbReference>
<comment type="similarity">
    <text evidence="2 9">Belongs to the TRAFAC class myosin-kinesin ATPase superfamily. Myosin family.</text>
</comment>
<dbReference type="PhylomeDB" id="A7RSH2"/>
<dbReference type="PROSITE" id="PS50096">
    <property type="entry name" value="IQ"/>
    <property type="match status" value="1"/>
</dbReference>
<dbReference type="PROSITE" id="PS51456">
    <property type="entry name" value="MYOSIN_MOTOR"/>
    <property type="match status" value="1"/>
</dbReference>
<keyword evidence="6 9" id="KW-0518">Myosin</keyword>
<proteinExistence type="inferred from homology"/>
<dbReference type="InterPro" id="IPR036106">
    <property type="entry name" value="MYSc_Myo7"/>
</dbReference>
<dbReference type="GO" id="GO:0007015">
    <property type="term" value="P:actin filament organization"/>
    <property type="evidence" value="ECO:0000318"/>
    <property type="project" value="GO_Central"/>
</dbReference>
<dbReference type="GO" id="GO:0005524">
    <property type="term" value="F:ATP binding"/>
    <property type="evidence" value="ECO:0007669"/>
    <property type="project" value="UniProtKB-UniRule"/>
</dbReference>
<dbReference type="InterPro" id="IPR036961">
    <property type="entry name" value="Kinesin_motor_dom_sf"/>
</dbReference>
<dbReference type="GO" id="GO:0005902">
    <property type="term" value="C:microvillus"/>
    <property type="evidence" value="ECO:0000318"/>
    <property type="project" value="GO_Central"/>
</dbReference>
<feature type="binding site" evidence="9">
    <location>
        <begin position="158"/>
        <end position="165"/>
    </location>
    <ligand>
        <name>ATP</name>
        <dbReference type="ChEBI" id="CHEBI:30616"/>
    </ligand>
</feature>
<dbReference type="OMA" id="GIDDVQC"/>
<dbReference type="Pfam" id="PF00612">
    <property type="entry name" value="IQ"/>
    <property type="match status" value="1"/>
</dbReference>
<evidence type="ECO:0000313" key="12">
    <source>
        <dbReference type="Proteomes" id="UP000001593"/>
    </source>
</evidence>
<sequence length="802" mass="92484">MAFKAQGDHVWLEAGDGENDVAIGACVKEVQGASVILVDDEGKEVVIDRSVAESLKHMHPSSVEGVENMIELGDLDEAGILRNLLIRYRANKIYTYVGSVLVAVNPYCSFPIYGTAYISRYQKAVNATDLPPHIYATGEMSFAMMKREKHNQCVVISGESGAGKTESTKFILQYLTAVSGRHSTIEEQILDANPILEAFGNAKTIRNDNSSRFGKYIDVHFNDSWVIEGAKIDHYLLEQSRIVAQMPNERNYHIFYRMLAGMSPQEKKSLHLTHAQDYYYLSQGNCLTCEGMDDAYEYDVIRKAMTALWFTEEETQFIFRSIAAVLHLGNISFEAKMEDNIEACDVMNPETVAAAADLLQVPKEHMEEAFTRKSTFAEGEMIYSPVSVERATDIRDAFVKGLYSKVFIWIVNKINSSIYKPRGKDDTSGRQSIGVLDIFGFEKFDMNSFEQLCINYANENLQQFFVAQIFKNEQEEYDREGIEWNFVTFVDNQEVLDMLAEKPMNFIALIDEESRFPQGTDESFLDKLNYNHKDNKHFVRPKSRVQSQFGVVHFAGTVYYDTTGFLDKNRNTFSADLVDLISSSKCNFFLNMFFKERSMGTETRKRSPTLGVQFRRSLDVLMKTLASCRSFFVRCVKPNNYKKPMEFDRELCWQQLRYSGMLETVRIRKSGYAMRHTFEEFVTRYHMLVRDSLRDMSSRDASHLIATSLLGQENWKLGTKRIFLKESQDVLLEESRAQLLSSKIIFLQRAMRRYLRMRRARRTRKGAVLIQSRWRGYRNRKAFLAMKRGFARLQATFRARKL</sequence>
<evidence type="ECO:0000256" key="1">
    <source>
        <dbReference type="ARBA" id="ARBA00004496"/>
    </source>
</evidence>
<reference evidence="11 12" key="1">
    <citation type="journal article" date="2007" name="Science">
        <title>Sea anemone genome reveals ancestral eumetazoan gene repertoire and genomic organization.</title>
        <authorList>
            <person name="Putnam N.H."/>
            <person name="Srivastava M."/>
            <person name="Hellsten U."/>
            <person name="Dirks B."/>
            <person name="Chapman J."/>
            <person name="Salamov A."/>
            <person name="Terry A."/>
            <person name="Shapiro H."/>
            <person name="Lindquist E."/>
            <person name="Kapitonov V.V."/>
            <person name="Jurka J."/>
            <person name="Genikhovich G."/>
            <person name="Grigoriev I.V."/>
            <person name="Lucas S.M."/>
            <person name="Steele R.E."/>
            <person name="Finnerty J.R."/>
            <person name="Technau U."/>
            <person name="Martindale M.Q."/>
            <person name="Rokhsar D.S."/>
        </authorList>
    </citation>
    <scope>NUCLEOTIDE SEQUENCE [LARGE SCALE GENOMIC DNA]</scope>
    <source>
        <strain evidence="12">CH2 X CH6</strain>
    </source>
</reference>
<dbReference type="GO" id="GO:0051015">
    <property type="term" value="F:actin filament binding"/>
    <property type="evidence" value="ECO:0000318"/>
    <property type="project" value="GO_Central"/>
</dbReference>
<dbReference type="PANTHER" id="PTHR46049">
    <property type="entry name" value="AGAP003327-PA"/>
    <property type="match status" value="1"/>
</dbReference>
<dbReference type="InterPro" id="IPR057130">
    <property type="entry name" value="Myosin_VII_N"/>
</dbReference>
<evidence type="ECO:0000256" key="3">
    <source>
        <dbReference type="ARBA" id="ARBA00022490"/>
    </source>
</evidence>
<dbReference type="InterPro" id="IPR051724">
    <property type="entry name" value="Actin_motor_Myosin"/>
</dbReference>
<evidence type="ECO:0000256" key="6">
    <source>
        <dbReference type="ARBA" id="ARBA00023123"/>
    </source>
</evidence>
<evidence type="ECO:0000256" key="7">
    <source>
        <dbReference type="ARBA" id="ARBA00023175"/>
    </source>
</evidence>
<dbReference type="InterPro" id="IPR001609">
    <property type="entry name" value="Myosin_head_motor_dom-like"/>
</dbReference>
<dbReference type="GO" id="GO:0000146">
    <property type="term" value="F:microfilament motor activity"/>
    <property type="evidence" value="ECO:0000318"/>
    <property type="project" value="GO_Central"/>
</dbReference>
<dbReference type="PRINTS" id="PR00193">
    <property type="entry name" value="MYOSINHEAVY"/>
</dbReference>
<dbReference type="STRING" id="45351.A7RSH2"/>
<dbReference type="GO" id="GO:0015629">
    <property type="term" value="C:actin cytoskeleton"/>
    <property type="evidence" value="ECO:0000318"/>
    <property type="project" value="GO_Central"/>
</dbReference>
<dbReference type="EMBL" id="DS469534">
    <property type="protein sequence ID" value="EDO45563.1"/>
    <property type="molecule type" value="Genomic_DNA"/>
</dbReference>
<dbReference type="KEGG" id="nve:5517686"/>
<dbReference type="Pfam" id="PF00063">
    <property type="entry name" value="Myosin_head"/>
    <property type="match status" value="1"/>
</dbReference>
<dbReference type="GO" id="GO:0016020">
    <property type="term" value="C:membrane"/>
    <property type="evidence" value="ECO:0000318"/>
    <property type="project" value="GO_Central"/>
</dbReference>
<dbReference type="Proteomes" id="UP000001593">
    <property type="component" value="Unassembled WGS sequence"/>
</dbReference>
<keyword evidence="3" id="KW-0963">Cytoplasm</keyword>
<protein>
    <recommendedName>
        <fullName evidence="10">Myosin motor domain-containing protein</fullName>
    </recommendedName>
</protein>
<dbReference type="Gene3D" id="1.20.5.190">
    <property type="match status" value="1"/>
</dbReference>
<gene>
    <name evidence="11" type="ORF">NEMVEDRAFT_v1g30268</name>
</gene>
<dbReference type="Pfam" id="PF24123">
    <property type="entry name" value="Myosin_VII_N"/>
    <property type="match status" value="1"/>
</dbReference>
<evidence type="ECO:0000256" key="2">
    <source>
        <dbReference type="ARBA" id="ARBA00008314"/>
    </source>
</evidence>
<keyword evidence="7 9" id="KW-0505">Motor protein</keyword>
<dbReference type="GO" id="GO:0016459">
    <property type="term" value="C:myosin complex"/>
    <property type="evidence" value="ECO:0007669"/>
    <property type="project" value="UniProtKB-KW"/>
</dbReference>
<dbReference type="SMART" id="SM00242">
    <property type="entry name" value="MYSc"/>
    <property type="match status" value="1"/>
</dbReference>
<feature type="region of interest" description="Actin-binding" evidence="9">
    <location>
        <begin position="618"/>
        <end position="640"/>
    </location>
</feature>
<feature type="domain" description="Myosin motor" evidence="10">
    <location>
        <begin position="64"/>
        <end position="737"/>
    </location>
</feature>
<dbReference type="HOGENOM" id="CLU_000192_7_5_1"/>
<comment type="subcellular location">
    <subcellularLocation>
        <location evidence="1">Cytoplasm</location>
    </subcellularLocation>
</comment>
<keyword evidence="4 9" id="KW-0547">Nucleotide-binding</keyword>
<accession>A7RSH2</accession>
<evidence type="ECO:0000259" key="10">
    <source>
        <dbReference type="PROSITE" id="PS51456"/>
    </source>
</evidence>
<dbReference type="OrthoDB" id="5983411at2759"/>
<dbReference type="eggNOG" id="KOG4229">
    <property type="taxonomic scope" value="Eukaryota"/>
</dbReference>
<evidence type="ECO:0000313" key="11">
    <source>
        <dbReference type="EMBL" id="EDO45563.1"/>
    </source>
</evidence>
<dbReference type="Gene3D" id="1.10.10.820">
    <property type="match status" value="1"/>
</dbReference>
<keyword evidence="8 9" id="KW-0009">Actin-binding</keyword>
<dbReference type="InterPro" id="IPR000048">
    <property type="entry name" value="IQ_motif_EF-hand-BS"/>
</dbReference>
<dbReference type="PANTHER" id="PTHR46049:SF10">
    <property type="entry name" value="MYOSIN VIIA"/>
    <property type="match status" value="1"/>
</dbReference>
<dbReference type="InterPro" id="IPR027417">
    <property type="entry name" value="P-loop_NTPase"/>
</dbReference>
<dbReference type="AlphaFoldDB" id="A7RSH2"/>
<organism evidence="11 12">
    <name type="scientific">Nematostella vectensis</name>
    <name type="common">Starlet sea anemone</name>
    <dbReference type="NCBI Taxonomy" id="45351"/>
    <lineage>
        <taxon>Eukaryota</taxon>
        <taxon>Metazoa</taxon>
        <taxon>Cnidaria</taxon>
        <taxon>Anthozoa</taxon>
        <taxon>Hexacorallia</taxon>
        <taxon>Actiniaria</taxon>
        <taxon>Edwardsiidae</taxon>
        <taxon>Nematostella</taxon>
    </lineage>
</organism>
<dbReference type="InParanoid" id="A7RSH2"/>
<evidence type="ECO:0000256" key="5">
    <source>
        <dbReference type="ARBA" id="ARBA00022840"/>
    </source>
</evidence>
<dbReference type="CDD" id="cd01381">
    <property type="entry name" value="MYSc_Myo7"/>
    <property type="match status" value="1"/>
</dbReference>
<dbReference type="Gene3D" id="1.20.58.530">
    <property type="match status" value="1"/>
</dbReference>
<evidence type="ECO:0000256" key="8">
    <source>
        <dbReference type="ARBA" id="ARBA00023203"/>
    </source>
</evidence>
<evidence type="ECO:0000256" key="9">
    <source>
        <dbReference type="PROSITE-ProRule" id="PRU00782"/>
    </source>
</evidence>
<evidence type="ECO:0000256" key="4">
    <source>
        <dbReference type="ARBA" id="ARBA00022741"/>
    </source>
</evidence>
<feature type="non-terminal residue" evidence="11">
    <location>
        <position position="802"/>
    </location>
</feature>
<dbReference type="Gene3D" id="3.40.850.10">
    <property type="entry name" value="Kinesin motor domain"/>
    <property type="match status" value="1"/>
</dbReference>
<dbReference type="Gene3D" id="1.20.120.720">
    <property type="entry name" value="Myosin VI head, motor domain, U50 subdomain"/>
    <property type="match status" value="1"/>
</dbReference>
<dbReference type="FunFam" id="1.10.10.820:FF:000001">
    <property type="entry name" value="Myosin heavy chain"/>
    <property type="match status" value="1"/>
</dbReference>